<dbReference type="InterPro" id="IPR036890">
    <property type="entry name" value="HATPase_C_sf"/>
</dbReference>
<evidence type="ECO:0000256" key="8">
    <source>
        <dbReference type="SAM" id="Coils"/>
    </source>
</evidence>
<keyword evidence="5" id="KW-0808">Transferase</keyword>
<evidence type="ECO:0000256" key="2">
    <source>
        <dbReference type="ARBA" id="ARBA00004370"/>
    </source>
</evidence>
<dbReference type="EMBL" id="QKOE01000004">
    <property type="protein sequence ID" value="PZA17053.1"/>
    <property type="molecule type" value="Genomic_DNA"/>
</dbReference>
<proteinExistence type="predicted"/>
<evidence type="ECO:0000259" key="10">
    <source>
        <dbReference type="PROSITE" id="PS50109"/>
    </source>
</evidence>
<dbReference type="Gene3D" id="3.30.565.10">
    <property type="entry name" value="Histidine kinase-like ATPase, C-terminal domain"/>
    <property type="match status" value="1"/>
</dbReference>
<dbReference type="SMART" id="SM00387">
    <property type="entry name" value="HATPase_c"/>
    <property type="match status" value="1"/>
</dbReference>
<gene>
    <name evidence="12" type="ORF">DNK49_07370</name>
</gene>
<keyword evidence="13" id="KW-1185">Reference proteome</keyword>
<dbReference type="SMART" id="SM00304">
    <property type="entry name" value="HAMP"/>
    <property type="match status" value="1"/>
</dbReference>
<organism evidence="12 13">
    <name type="scientific">Parazoarcus communis SWub3 = DSM 12120</name>
    <dbReference type="NCBI Taxonomy" id="1121029"/>
    <lineage>
        <taxon>Bacteria</taxon>
        <taxon>Pseudomonadati</taxon>
        <taxon>Pseudomonadota</taxon>
        <taxon>Betaproteobacteria</taxon>
        <taxon>Rhodocyclales</taxon>
        <taxon>Zoogloeaceae</taxon>
        <taxon>Parazoarcus</taxon>
    </lineage>
</organism>
<feature type="coiled-coil region" evidence="8">
    <location>
        <begin position="207"/>
        <end position="252"/>
    </location>
</feature>
<dbReference type="Pfam" id="PF02518">
    <property type="entry name" value="HATPase_c"/>
    <property type="match status" value="1"/>
</dbReference>
<evidence type="ECO:0000313" key="12">
    <source>
        <dbReference type="EMBL" id="PZA17053.1"/>
    </source>
</evidence>
<evidence type="ECO:0000256" key="1">
    <source>
        <dbReference type="ARBA" id="ARBA00000085"/>
    </source>
</evidence>
<dbReference type="EC" id="2.7.13.3" evidence="3"/>
<dbReference type="SUPFAM" id="SSF55874">
    <property type="entry name" value="ATPase domain of HSP90 chaperone/DNA topoisomerase II/histidine kinase"/>
    <property type="match status" value="1"/>
</dbReference>
<dbReference type="AlphaFoldDB" id="A0A323UYP7"/>
<feature type="domain" description="HAMP" evidence="11">
    <location>
        <begin position="177"/>
        <end position="229"/>
    </location>
</feature>
<dbReference type="InterPro" id="IPR003594">
    <property type="entry name" value="HATPase_dom"/>
</dbReference>
<evidence type="ECO:0000256" key="6">
    <source>
        <dbReference type="ARBA" id="ARBA00022777"/>
    </source>
</evidence>
<dbReference type="PROSITE" id="PS50885">
    <property type="entry name" value="HAMP"/>
    <property type="match status" value="1"/>
</dbReference>
<keyword evidence="4" id="KW-0597">Phosphoprotein</keyword>
<dbReference type="InterPro" id="IPR003660">
    <property type="entry name" value="HAMP_dom"/>
</dbReference>
<sequence>MSLAPDRTLIGGIAVDLRVRLLSFLLGVSCALVLAACVVVALSLREDVAEELDASARLVELMLQVGEAPTKGADAVEALLGEEGLRHIQVGLDRSNLEQVLHSGAKGPLAQLAYRIAGVDRMSLQTHQIVLGDGSRLLMRADPSSEIDEILQDAVRMIVVLVLFSGVAIAAAWWAADRALRPVRALERGLARLAEGDARPQLPPLQLREYQQVAAAIEQLADSLARARANERQLARQLMALQESERRELARELHDEFGQSLSAINAAAAFVERHAGSARGEALVECAQDIRQEAARMTRQVRTMLSQLRPYGLEGIGMRAAIVELVESWRQRSEGVTIALEMPPTLPALDAAAGLALYRTLQEALTNVFRHAGAKQVRIALEAHEDAQVQLKVADDGCGKAAFVMENAHGGVMGMRERAEMAGGELVLGASSLGGLEVRLALPLSRNDDNGDDNNDTGPVAG</sequence>
<evidence type="ECO:0000256" key="5">
    <source>
        <dbReference type="ARBA" id="ARBA00022679"/>
    </source>
</evidence>
<evidence type="ECO:0000256" key="3">
    <source>
        <dbReference type="ARBA" id="ARBA00012438"/>
    </source>
</evidence>
<dbReference type="Proteomes" id="UP000248259">
    <property type="component" value="Unassembled WGS sequence"/>
</dbReference>
<protein>
    <recommendedName>
        <fullName evidence="3">histidine kinase</fullName>
        <ecNumber evidence="3">2.7.13.3</ecNumber>
    </recommendedName>
</protein>
<evidence type="ECO:0000313" key="13">
    <source>
        <dbReference type="Proteomes" id="UP000248259"/>
    </source>
</evidence>
<dbReference type="GO" id="GO:0046983">
    <property type="term" value="F:protein dimerization activity"/>
    <property type="evidence" value="ECO:0007669"/>
    <property type="project" value="InterPro"/>
</dbReference>
<comment type="caution">
    <text evidence="12">The sequence shown here is derived from an EMBL/GenBank/DDBJ whole genome shotgun (WGS) entry which is preliminary data.</text>
</comment>
<dbReference type="PANTHER" id="PTHR24421:SF58">
    <property type="entry name" value="SIGNAL TRANSDUCTION HISTIDINE-PROTEIN KINASE_PHOSPHATASE UHPB"/>
    <property type="match status" value="1"/>
</dbReference>
<keyword evidence="9" id="KW-0472">Membrane</keyword>
<dbReference type="Gene3D" id="6.10.340.10">
    <property type="match status" value="1"/>
</dbReference>
<evidence type="ECO:0000256" key="9">
    <source>
        <dbReference type="SAM" id="Phobius"/>
    </source>
</evidence>
<keyword evidence="9" id="KW-1133">Transmembrane helix</keyword>
<evidence type="ECO:0000256" key="4">
    <source>
        <dbReference type="ARBA" id="ARBA00022553"/>
    </source>
</evidence>
<dbReference type="CDD" id="cd16917">
    <property type="entry name" value="HATPase_UhpB-NarQ-NarX-like"/>
    <property type="match status" value="1"/>
</dbReference>
<dbReference type="OrthoDB" id="9797605at2"/>
<dbReference type="GO" id="GO:0000155">
    <property type="term" value="F:phosphorelay sensor kinase activity"/>
    <property type="evidence" value="ECO:0007669"/>
    <property type="project" value="InterPro"/>
</dbReference>
<dbReference type="PROSITE" id="PS50109">
    <property type="entry name" value="HIS_KIN"/>
    <property type="match status" value="1"/>
</dbReference>
<keyword evidence="9" id="KW-0812">Transmembrane</keyword>
<feature type="transmembrane region" description="Helical" evidence="9">
    <location>
        <begin position="154"/>
        <end position="176"/>
    </location>
</feature>
<dbReference type="GO" id="GO:0016020">
    <property type="term" value="C:membrane"/>
    <property type="evidence" value="ECO:0007669"/>
    <property type="project" value="UniProtKB-SubCell"/>
</dbReference>
<comment type="subcellular location">
    <subcellularLocation>
        <location evidence="2">Membrane</location>
    </subcellularLocation>
</comment>
<comment type="catalytic activity">
    <reaction evidence="1">
        <text>ATP + protein L-histidine = ADP + protein N-phospho-L-histidine.</text>
        <dbReference type="EC" id="2.7.13.3"/>
    </reaction>
</comment>
<dbReference type="InterPro" id="IPR005467">
    <property type="entry name" value="His_kinase_dom"/>
</dbReference>
<evidence type="ECO:0000256" key="7">
    <source>
        <dbReference type="ARBA" id="ARBA00023012"/>
    </source>
</evidence>
<dbReference type="PANTHER" id="PTHR24421">
    <property type="entry name" value="NITRATE/NITRITE SENSOR PROTEIN NARX-RELATED"/>
    <property type="match status" value="1"/>
</dbReference>
<accession>A0A323UYP7</accession>
<reference evidence="12 13" key="1">
    <citation type="submission" date="2018-06" db="EMBL/GenBank/DDBJ databases">
        <title>Azoarcus communis strain SWub3 genome.</title>
        <authorList>
            <person name="Zorraquino Salvo V."/>
            <person name="Toubiana D."/>
            <person name="Blumwald E."/>
        </authorList>
    </citation>
    <scope>NUCLEOTIDE SEQUENCE [LARGE SCALE GENOMIC DNA]</scope>
    <source>
        <strain evidence="12 13">SWub3</strain>
    </source>
</reference>
<name>A0A323UYP7_9RHOO</name>
<dbReference type="InterPro" id="IPR050482">
    <property type="entry name" value="Sensor_HK_TwoCompSys"/>
</dbReference>
<keyword evidence="6 12" id="KW-0418">Kinase</keyword>
<dbReference type="Pfam" id="PF07730">
    <property type="entry name" value="HisKA_3"/>
    <property type="match status" value="1"/>
</dbReference>
<keyword evidence="8" id="KW-0175">Coiled coil</keyword>
<evidence type="ECO:0000259" key="11">
    <source>
        <dbReference type="PROSITE" id="PS50885"/>
    </source>
</evidence>
<feature type="domain" description="Histidine kinase" evidence="10">
    <location>
        <begin position="252"/>
        <end position="446"/>
    </location>
</feature>
<dbReference type="InterPro" id="IPR011712">
    <property type="entry name" value="Sig_transdc_His_kin_sub3_dim/P"/>
</dbReference>
<keyword evidence="7" id="KW-0902">Two-component regulatory system</keyword>
<dbReference type="Gene3D" id="1.20.5.1930">
    <property type="match status" value="1"/>
</dbReference>
<feature type="transmembrane region" description="Helical" evidence="9">
    <location>
        <begin position="21"/>
        <end position="44"/>
    </location>
</feature>